<dbReference type="InterPro" id="IPR050855">
    <property type="entry name" value="NDM-1-like"/>
</dbReference>
<sequence>MIFGDNNGRFPHCHSYLSINDEEITIFDPQCGISLLENGLKTLQKSWKDIKYIINTHFHADHTASNGFIKEKNPDVQILIHKDDAEAMKSIKEYFRHYGLDNQVNIQYKNIFNTIGYQEMIPNHTFKNGDLISGDFKVIHSPGHTPGHCCFYKSNVLISGDMDCTKPWFGNTTSDVGNFLNSINKIKKLNIDSFLPGHGNPIFGSEKIQTELSIYQQKLFDTESKILNLINGSLQLEEIINRRNQGKILPLWRQNPLMKLFRKFETRNYLFHLQETGKLFQVKKDKLTLWVKK</sequence>
<proteinExistence type="predicted"/>
<dbReference type="InterPro" id="IPR036866">
    <property type="entry name" value="RibonucZ/Hydroxyglut_hydro"/>
</dbReference>
<dbReference type="AlphaFoldDB" id="A0A0F9Q5W4"/>
<dbReference type="SUPFAM" id="SSF56281">
    <property type="entry name" value="Metallo-hydrolase/oxidoreductase"/>
    <property type="match status" value="1"/>
</dbReference>
<evidence type="ECO:0000259" key="1">
    <source>
        <dbReference type="SMART" id="SM00849"/>
    </source>
</evidence>
<reference evidence="2" key="1">
    <citation type="journal article" date="2015" name="Nature">
        <title>Complex archaea that bridge the gap between prokaryotes and eukaryotes.</title>
        <authorList>
            <person name="Spang A."/>
            <person name="Saw J.H."/>
            <person name="Jorgensen S.L."/>
            <person name="Zaremba-Niedzwiedzka K."/>
            <person name="Martijn J."/>
            <person name="Lind A.E."/>
            <person name="van Eijk R."/>
            <person name="Schleper C."/>
            <person name="Guy L."/>
            <person name="Ettema T.J."/>
        </authorList>
    </citation>
    <scope>NUCLEOTIDE SEQUENCE</scope>
</reference>
<dbReference type="SMART" id="SM00849">
    <property type="entry name" value="Lactamase_B"/>
    <property type="match status" value="1"/>
</dbReference>
<feature type="domain" description="Metallo-beta-lactamase" evidence="1">
    <location>
        <begin position="12"/>
        <end position="198"/>
    </location>
</feature>
<evidence type="ECO:0000313" key="2">
    <source>
        <dbReference type="EMBL" id="KKN32322.1"/>
    </source>
</evidence>
<organism evidence="2">
    <name type="scientific">marine sediment metagenome</name>
    <dbReference type="NCBI Taxonomy" id="412755"/>
    <lineage>
        <taxon>unclassified sequences</taxon>
        <taxon>metagenomes</taxon>
        <taxon>ecological metagenomes</taxon>
    </lineage>
</organism>
<protein>
    <recommendedName>
        <fullName evidence="1">Metallo-beta-lactamase domain-containing protein</fullName>
    </recommendedName>
</protein>
<dbReference type="EMBL" id="LAZR01002260">
    <property type="protein sequence ID" value="KKN32322.1"/>
    <property type="molecule type" value="Genomic_DNA"/>
</dbReference>
<dbReference type="PANTHER" id="PTHR42951">
    <property type="entry name" value="METALLO-BETA-LACTAMASE DOMAIN-CONTAINING"/>
    <property type="match status" value="1"/>
</dbReference>
<accession>A0A0F9Q5W4</accession>
<name>A0A0F9Q5W4_9ZZZZ</name>
<dbReference type="InterPro" id="IPR001279">
    <property type="entry name" value="Metallo-B-lactamas"/>
</dbReference>
<dbReference type="Gene3D" id="3.60.15.10">
    <property type="entry name" value="Ribonuclease Z/Hydroxyacylglutathione hydrolase-like"/>
    <property type="match status" value="1"/>
</dbReference>
<comment type="caution">
    <text evidence="2">The sequence shown here is derived from an EMBL/GenBank/DDBJ whole genome shotgun (WGS) entry which is preliminary data.</text>
</comment>
<gene>
    <name evidence="2" type="ORF">LCGC14_0815150</name>
</gene>
<dbReference type="Pfam" id="PF00753">
    <property type="entry name" value="Lactamase_B"/>
    <property type="match status" value="1"/>
</dbReference>